<accession>A0A024LQ47</accession>
<sequence>MNILQSFGSWRRYRRTVKALNNLSTYELNDLGINRGDIRSVAWRFSRKSL</sequence>
<feature type="domain" description="YjiS-like" evidence="1">
    <location>
        <begin position="4"/>
        <end position="39"/>
    </location>
</feature>
<reference evidence="2" key="1">
    <citation type="submission" date="2013-11" db="EMBL/GenBank/DDBJ databases">
        <authorList>
            <person name="GENOMES U."/>
        </authorList>
    </citation>
    <scope>NUCLEOTIDE SEQUENCE</scope>
    <source>
        <strain evidence="2">MVT06</strain>
    </source>
</reference>
<dbReference type="EMBL" id="HG977193">
    <property type="protein sequence ID" value="CDP79338.1"/>
    <property type="molecule type" value="Genomic_DNA"/>
</dbReference>
<dbReference type="AlphaFoldDB" id="A0A024LQ47"/>
<evidence type="ECO:0000313" key="3">
    <source>
        <dbReference type="EMBL" id="CDP79533.1"/>
    </source>
</evidence>
<dbReference type="EMBL" id="HG977194">
    <property type="protein sequence ID" value="CDP79533.1"/>
    <property type="molecule type" value="Genomic_DNA"/>
</dbReference>
<evidence type="ECO:0000313" key="2">
    <source>
        <dbReference type="EMBL" id="CDP79338.1"/>
    </source>
</evidence>
<reference evidence="2" key="2">
    <citation type="submission" date="2014-05" db="EMBL/GenBank/DDBJ databases">
        <title>Genome sequencing of Bartonella spp. isolated from human blood.</title>
        <authorList>
            <person name="Raoult D."/>
        </authorList>
    </citation>
    <scope>NUCLEOTIDE SEQUENCE</scope>
    <source>
        <strain evidence="2">MVT06</strain>
    </source>
</reference>
<protein>
    <recommendedName>
        <fullName evidence="1">YjiS-like domain-containing protein</fullName>
    </recommendedName>
</protein>
<proteinExistence type="predicted"/>
<dbReference type="Pfam" id="PF06568">
    <property type="entry name" value="YjiS-like"/>
    <property type="match status" value="1"/>
</dbReference>
<name>A0A024LQ47_9HYPH</name>
<gene>
    <name evidence="2" type="ORF">BN1046_00231</name>
    <name evidence="3" type="ORF">BN1046_00427</name>
</gene>
<organism evidence="2">
    <name type="scientific">Bartonella schoenbuchensis</name>
    <dbReference type="NCBI Taxonomy" id="165694"/>
    <lineage>
        <taxon>Bacteria</taxon>
        <taxon>Pseudomonadati</taxon>
        <taxon>Pseudomonadota</taxon>
        <taxon>Alphaproteobacteria</taxon>
        <taxon>Hyphomicrobiales</taxon>
        <taxon>Bartonellaceae</taxon>
        <taxon>Bartonella</taxon>
    </lineage>
</organism>
<evidence type="ECO:0000259" key="1">
    <source>
        <dbReference type="Pfam" id="PF06568"/>
    </source>
</evidence>
<dbReference type="InterPro" id="IPR009506">
    <property type="entry name" value="YjiS-like"/>
</dbReference>